<dbReference type="InterPro" id="IPR011204">
    <property type="entry name" value="Virulence_RhuM-like"/>
</dbReference>
<accession>A0A2K9LLW1</accession>
<protein>
    <submittedName>
        <fullName evidence="1">Uncharacterized protein</fullName>
    </submittedName>
</protein>
<dbReference type="OrthoDB" id="9802752at2"/>
<keyword evidence="2" id="KW-1185">Reference proteome</keyword>
<dbReference type="Proteomes" id="UP000235116">
    <property type="component" value="Chromosome"/>
</dbReference>
<dbReference type="Pfam" id="PF13310">
    <property type="entry name" value="Virulence_RhuM"/>
    <property type="match status" value="1"/>
</dbReference>
<evidence type="ECO:0000313" key="2">
    <source>
        <dbReference type="Proteomes" id="UP000235116"/>
    </source>
</evidence>
<gene>
    <name evidence="1" type="ORF">Kalk_12825</name>
</gene>
<dbReference type="EMBL" id="CP022684">
    <property type="protein sequence ID" value="AUM13253.1"/>
    <property type="molecule type" value="Genomic_DNA"/>
</dbReference>
<dbReference type="AlphaFoldDB" id="A0A2K9LLW1"/>
<dbReference type="RefSeq" id="WP_101894631.1">
    <property type="nucleotide sequence ID" value="NZ_CP022684.1"/>
</dbReference>
<reference evidence="2" key="1">
    <citation type="submission" date="2017-08" db="EMBL/GenBank/DDBJ databases">
        <title>Direct submision.</title>
        <authorList>
            <person name="Kim S.-J."/>
            <person name="Rhee S.-K."/>
        </authorList>
    </citation>
    <scope>NUCLEOTIDE SEQUENCE [LARGE SCALE GENOMIC DNA]</scope>
    <source>
        <strain evidence="2">GI5</strain>
    </source>
</reference>
<organism evidence="1 2">
    <name type="scientific">Ketobacter alkanivorans</name>
    <dbReference type="NCBI Taxonomy" id="1917421"/>
    <lineage>
        <taxon>Bacteria</taxon>
        <taxon>Pseudomonadati</taxon>
        <taxon>Pseudomonadota</taxon>
        <taxon>Gammaproteobacteria</taxon>
        <taxon>Pseudomonadales</taxon>
        <taxon>Ketobacteraceae</taxon>
        <taxon>Ketobacter</taxon>
    </lineage>
</organism>
<proteinExistence type="predicted"/>
<evidence type="ECO:0000313" key="1">
    <source>
        <dbReference type="EMBL" id="AUM13253.1"/>
    </source>
</evidence>
<sequence length="67" mass="7960">MESFAESVNKFLAFNEYKILEGYGTISRQNAESKAFAEYEKFNKQQRIESDFDREVKKVLQKKDNDQ</sequence>
<dbReference type="KEGG" id="kak:Kalk_12825"/>
<name>A0A2K9LLW1_9GAMM</name>